<dbReference type="Proteomes" id="UP000758652">
    <property type="component" value="Unassembled WGS sequence"/>
</dbReference>
<accession>A0ABR9RMX9</accession>
<dbReference type="RefSeq" id="WP_226395651.1">
    <property type="nucleotide sequence ID" value="NZ_JADCKL010000018.1"/>
</dbReference>
<keyword evidence="2" id="KW-1185">Reference proteome</keyword>
<sequence length="1240" mass="144814">MTFIEEKAGELVLSAAIDKITDYKDKKQWEKLFIDTSEFLLKRVESGDRIIDEIAELLSEEEMKQVATKMSAESKYALKDKLYEELTLIMLKYEIPANEAEYYISNFINIIFHELEKINPNAFQCAFLGEWKKEEEQNLLEIKSQLLTLSTAITNIQDNKVSVYSIDQVEVDLYRQTENPSLNLDFFEIDDEVFKEQFDDCLDNECIYISGQSKEETILCVLNELRRIRPKNITLVVKSVEDWEKLKVANEKDVDLGGKILIPWFYAEQIYAIPNNINIFVFGADEYCGGKNPIKLRKRKRNTINQKLIDAGLNYEEAHKLVEDTHGLYVPLKKKIIRGIDNVVPNWVEGNKNIIIPLLLCGKWSESDGDKMIIEELCGITYDQVMDEIMPYMKGENPLFIRFKVHGNTFVHLASTENAWDYLDEFVSVESNLWDKYVDIIRAIITEENPVFSFPVEQQGYANILPGGKPLWSSVLKEGLLRSLIMKAYYKNDFESQLAVDQIIEAVLNDISSIKQWLSIAELFTILCEASPKAVTKRLDKEWKEDTGLKDVFLKAEDRGAFSRNDYTHFIWGIEQFLCQKEYSAWSIRWLFKMNSFREKYPISNSPLETLKTVFCPWYNITVLPQKEKIELIKEAYDKGYDVWELLYSELPGQNNSIIDATSKPKYRIIDEPVQVTNIDVTFAYNEYLKLCLNHMDYDILKWQKIIEISNHFNDEILERVSEKLLYEIQSMTDMEITCIKEKFRKEIYRNRYYCSSEWAMKEPLIGKLEYIMNELHVQNEIYDYRYLFIGTYEFPLLHPCPYSDDEKREVNEKLINDEILEGIRRFKERNLDIVSLVNICSELEYTTLGIYLFKVYTNNQFDIELFTNIVTQKCNKRIIVDYVRCAYAKNLNNLRIAINVAEKIGAPEDVVIDLLLLEVVDLKNKPLIADENEKVKEQYWKRFRIGGFVKSTETVHYIIDQLMIYSNFICILEILDECKEFYSSEEILIILEKMKEHEISVPTQLSSYHLKNLFAVLQTSFLNTKYCERVALLELPFRGLLDISDMKCFLNCLENSPRLLLDIVAIIFRNDDGNTVGENNFDQTQISNVFSLYYNLKFCPARQGAFVDREKLMCWIQDLKEGLDRNNQNRLFGMILGKMLSASPVGQDGYYPAEAIREAIETFGDQHLENEYVASICNSRGVYSPTGGDEERAMAKRYKENAEAIRTKSPKTAKIFDQLCERYLYEADSERESEEYVGI</sequence>
<evidence type="ECO:0000313" key="2">
    <source>
        <dbReference type="Proteomes" id="UP000758652"/>
    </source>
</evidence>
<dbReference type="EMBL" id="JADCKL010000018">
    <property type="protein sequence ID" value="MBE5064342.1"/>
    <property type="molecule type" value="Genomic_DNA"/>
</dbReference>
<gene>
    <name evidence="1" type="ORF">INF30_13885</name>
</gene>
<protein>
    <submittedName>
        <fullName evidence="1">Uncharacterized protein</fullName>
    </submittedName>
</protein>
<organism evidence="1 2">
    <name type="scientific">Claveliimonas monacensis</name>
    <dbReference type="NCBI Taxonomy" id="2779351"/>
    <lineage>
        <taxon>Bacteria</taxon>
        <taxon>Bacillati</taxon>
        <taxon>Bacillota</taxon>
        <taxon>Clostridia</taxon>
        <taxon>Lachnospirales</taxon>
        <taxon>Lachnospiraceae</taxon>
        <taxon>Claveliimonas</taxon>
    </lineage>
</organism>
<name>A0ABR9RMX9_9FIRM</name>
<comment type="caution">
    <text evidence="1">The sequence shown here is derived from an EMBL/GenBank/DDBJ whole genome shotgun (WGS) entry which is preliminary data.</text>
</comment>
<evidence type="ECO:0000313" key="1">
    <source>
        <dbReference type="EMBL" id="MBE5064342.1"/>
    </source>
</evidence>
<reference evidence="1 2" key="1">
    <citation type="submission" date="2020-10" db="EMBL/GenBank/DDBJ databases">
        <title>ChiBAC.</title>
        <authorList>
            <person name="Zenner C."/>
            <person name="Hitch T.C.A."/>
            <person name="Clavel T."/>
        </authorList>
    </citation>
    <scope>NUCLEOTIDE SEQUENCE [LARGE SCALE GENOMIC DNA]</scope>
    <source>
        <strain evidence="1 2">DSM 108991</strain>
    </source>
</reference>
<proteinExistence type="predicted"/>